<feature type="domain" description="Helicase C-terminal" evidence="10">
    <location>
        <begin position="238"/>
        <end position="403"/>
    </location>
</feature>
<dbReference type="GO" id="GO:0009378">
    <property type="term" value="F:four-way junction helicase activity"/>
    <property type="evidence" value="ECO:0007669"/>
    <property type="project" value="TreeGrafter"/>
</dbReference>
<comment type="caution">
    <text evidence="11">The sequence shown here is derived from an EMBL/GenBank/DDBJ whole genome shotgun (WGS) entry which is preliminary data.</text>
</comment>
<dbReference type="SMART" id="SM00490">
    <property type="entry name" value="HELICc"/>
    <property type="match status" value="1"/>
</dbReference>
<dbReference type="InterPro" id="IPR011545">
    <property type="entry name" value="DEAD/DEAH_box_helicase_dom"/>
</dbReference>
<feature type="region of interest" description="Disordered" evidence="8">
    <location>
        <begin position="485"/>
        <end position="507"/>
    </location>
</feature>
<dbReference type="Pfam" id="PF00271">
    <property type="entry name" value="Helicase_C"/>
    <property type="match status" value="1"/>
</dbReference>
<dbReference type="PANTHER" id="PTHR13710:SF105">
    <property type="entry name" value="ATP-DEPENDENT DNA HELICASE Q1"/>
    <property type="match status" value="1"/>
</dbReference>
<evidence type="ECO:0000259" key="9">
    <source>
        <dbReference type="PROSITE" id="PS51192"/>
    </source>
</evidence>
<accession>A0AAD5V093</accession>
<name>A0AAD5V093_9APHY</name>
<dbReference type="GO" id="GO:0005694">
    <property type="term" value="C:chromosome"/>
    <property type="evidence" value="ECO:0007669"/>
    <property type="project" value="TreeGrafter"/>
</dbReference>
<feature type="region of interest" description="Disordered" evidence="8">
    <location>
        <begin position="1"/>
        <end position="27"/>
    </location>
</feature>
<evidence type="ECO:0000256" key="8">
    <source>
        <dbReference type="SAM" id="MobiDB-lite"/>
    </source>
</evidence>
<keyword evidence="3" id="KW-0067">ATP-binding</keyword>
<dbReference type="GO" id="GO:0000724">
    <property type="term" value="P:double-strand break repair via homologous recombination"/>
    <property type="evidence" value="ECO:0007669"/>
    <property type="project" value="TreeGrafter"/>
</dbReference>
<dbReference type="EMBL" id="JANAWD010000264">
    <property type="protein sequence ID" value="KAJ3482625.1"/>
    <property type="molecule type" value="Genomic_DNA"/>
</dbReference>
<feature type="compositionally biased region" description="Basic residues" evidence="8">
    <location>
        <begin position="485"/>
        <end position="502"/>
    </location>
</feature>
<evidence type="ECO:0000313" key="12">
    <source>
        <dbReference type="Proteomes" id="UP001212997"/>
    </source>
</evidence>
<keyword evidence="12" id="KW-1185">Reference proteome</keyword>
<feature type="domain" description="Helicase ATP-binding" evidence="9">
    <location>
        <begin position="36"/>
        <end position="212"/>
    </location>
</feature>
<evidence type="ECO:0000256" key="7">
    <source>
        <dbReference type="ARBA" id="ARBA00034808"/>
    </source>
</evidence>
<dbReference type="InterPro" id="IPR001650">
    <property type="entry name" value="Helicase_C-like"/>
</dbReference>
<evidence type="ECO:0000313" key="11">
    <source>
        <dbReference type="EMBL" id="KAJ3482625.1"/>
    </source>
</evidence>
<dbReference type="PROSITE" id="PS51194">
    <property type="entry name" value="HELICASE_CTER"/>
    <property type="match status" value="1"/>
</dbReference>
<reference evidence="11" key="1">
    <citation type="submission" date="2022-07" db="EMBL/GenBank/DDBJ databases">
        <title>Genome Sequence of Physisporinus lineatus.</title>
        <authorList>
            <person name="Buettner E."/>
        </authorList>
    </citation>
    <scope>NUCLEOTIDE SEQUENCE</scope>
    <source>
        <strain evidence="11">VT162</strain>
    </source>
</reference>
<feature type="compositionally biased region" description="Low complexity" evidence="8">
    <location>
        <begin position="708"/>
        <end position="734"/>
    </location>
</feature>
<keyword evidence="4" id="KW-0238">DNA-binding</keyword>
<dbReference type="AlphaFoldDB" id="A0AAD5V093"/>
<sequence length="1019" mass="112387">MGPKPRLPRSKWIPREAPTSLSRSSPSILLPEDETKLGQLMRVDIIVQAPTGAGKTAIAAGPHVWPSTKGKMTIMVSPLLALEEEMVKTFAKLGLIALAVNSDNGGCTPEVKKKLLSGEIQILLISPEMLLSPPFTETFLRNSSFTRSILSLVVDEAHCISHWGADFRKLYGSIGTIRAFLTHKVPVVAMSATLTPRVRGDIASCLQFPKGATRSINLGNNRTNVSIIVRSCMHPLNSFADLDFVVPESITREQDIPKTWIYVDNVKEGEKIVDHLTELISARNSALPNGHNVVRPYNAHLPTEYRTAAMDAFRKGDIRILVCTEAAGMGCDIPDIDIVVQWRTPKTLSHFVQRAGRVARGPGRTGVAVLLVERSFYDNLIKTSQPTTTSNEPHPQPASKELEVARGLGRGETEGNDAVPTSEWVLRDASVDFEAADEGLRDFIQRFACRRRVWLMAFEASHISYNLDVPCCDVCNPELFAKARPPSKQKVRRKAGPRKRGKTDHQTQATLRNWRREIYTRDHEGSMFSSKVILEDDLIELLSSHGSLSPGDVSLILREKWLWWDIYHEELTTFVCGLTIAYVLIKSDTSKDPQPPSATEVPKPKSSVPAKRRPQPKESGKTAKIPRTRNKNQKTVTRKKPQNEKAERVPATEATADTDMETSSQAVSLIPDNAPPRQSLPDHPLPSLPHEGNMTTTRSSADNDRISHASQSESQSHPAPSHSSAPSTPSHPSAYQYPHYPFYYEHATYLPTQSPGAGPSNPRQHIPDSPRSPGYNHHQLSSPIPMSQWPMYPPQPPFSSYLVAYPGTPSPFSSHAYPGTPFSSQPVTYPGTPSRVMAHAEPPTSTSHAILNPAPSMIQETPQRVPDTPYAPTTSYFPWYTGAQHERQHMSQPPNEANVYGSQLRVPLAGSQPMRTILGTKWPMADKDGPFVANIVYNALFNQQLAPQALEQISPSENDPGHGEASQQLTEGHIAARTEGSGHTLATFSLAHVVDDFAREMRLNGVPATRWATFVHIGV</sequence>
<dbReference type="Proteomes" id="UP001212997">
    <property type="component" value="Unassembled WGS sequence"/>
</dbReference>
<dbReference type="Gene3D" id="3.40.50.300">
    <property type="entry name" value="P-loop containing nucleotide triphosphate hydrolases"/>
    <property type="match status" value="2"/>
</dbReference>
<dbReference type="GO" id="GO:0005524">
    <property type="term" value="F:ATP binding"/>
    <property type="evidence" value="ECO:0007669"/>
    <property type="project" value="UniProtKB-KW"/>
</dbReference>
<dbReference type="GO" id="GO:0005737">
    <property type="term" value="C:cytoplasm"/>
    <property type="evidence" value="ECO:0007669"/>
    <property type="project" value="TreeGrafter"/>
</dbReference>
<protein>
    <recommendedName>
        <fullName evidence="7">DNA 3'-5' helicase</fullName>
        <ecNumber evidence="7">5.6.2.4</ecNumber>
    </recommendedName>
</protein>
<evidence type="ECO:0000256" key="2">
    <source>
        <dbReference type="ARBA" id="ARBA00022741"/>
    </source>
</evidence>
<proteinExistence type="inferred from homology"/>
<evidence type="ECO:0000256" key="6">
    <source>
        <dbReference type="ARBA" id="ARBA00034617"/>
    </source>
</evidence>
<dbReference type="InterPro" id="IPR014001">
    <property type="entry name" value="Helicase_ATP-bd"/>
</dbReference>
<dbReference type="SUPFAM" id="SSF52540">
    <property type="entry name" value="P-loop containing nucleoside triphosphate hydrolases"/>
    <property type="match status" value="1"/>
</dbReference>
<evidence type="ECO:0000256" key="3">
    <source>
        <dbReference type="ARBA" id="ARBA00022840"/>
    </source>
</evidence>
<feature type="compositionally biased region" description="Low complexity" evidence="8">
    <location>
        <begin position="18"/>
        <end position="27"/>
    </location>
</feature>
<keyword evidence="5" id="KW-0413">Isomerase</keyword>
<dbReference type="PANTHER" id="PTHR13710">
    <property type="entry name" value="DNA HELICASE RECQ FAMILY MEMBER"/>
    <property type="match status" value="1"/>
</dbReference>
<feature type="region of interest" description="Disordered" evidence="8">
    <location>
        <begin position="751"/>
        <end position="782"/>
    </location>
</feature>
<dbReference type="InterPro" id="IPR027417">
    <property type="entry name" value="P-loop_NTPase"/>
</dbReference>
<feature type="compositionally biased region" description="Basic residues" evidence="8">
    <location>
        <begin position="624"/>
        <end position="640"/>
    </location>
</feature>
<dbReference type="PROSITE" id="PS51192">
    <property type="entry name" value="HELICASE_ATP_BIND_1"/>
    <property type="match status" value="1"/>
</dbReference>
<dbReference type="EC" id="5.6.2.4" evidence="7"/>
<comment type="catalytic activity">
    <reaction evidence="6">
        <text>Couples ATP hydrolysis with the unwinding of duplex DNA by translocating in the 3'-5' direction.</text>
        <dbReference type="EC" id="5.6.2.4"/>
    </reaction>
</comment>
<dbReference type="GO" id="GO:0043138">
    <property type="term" value="F:3'-5' DNA helicase activity"/>
    <property type="evidence" value="ECO:0007669"/>
    <property type="project" value="UniProtKB-EC"/>
</dbReference>
<dbReference type="Pfam" id="PF00270">
    <property type="entry name" value="DEAD"/>
    <property type="match status" value="1"/>
</dbReference>
<dbReference type="SMART" id="SM00487">
    <property type="entry name" value="DEXDc"/>
    <property type="match status" value="1"/>
</dbReference>
<evidence type="ECO:0000259" key="10">
    <source>
        <dbReference type="PROSITE" id="PS51194"/>
    </source>
</evidence>
<keyword evidence="2" id="KW-0547">Nucleotide-binding</keyword>
<comment type="similarity">
    <text evidence="1">Belongs to the helicase family. RecQ subfamily.</text>
</comment>
<feature type="region of interest" description="Disordered" evidence="8">
    <location>
        <begin position="588"/>
        <end position="734"/>
    </location>
</feature>
<gene>
    <name evidence="11" type="ORF">NLI96_g6843</name>
</gene>
<evidence type="ECO:0000256" key="1">
    <source>
        <dbReference type="ARBA" id="ARBA00005446"/>
    </source>
</evidence>
<dbReference type="GO" id="GO:0003677">
    <property type="term" value="F:DNA binding"/>
    <property type="evidence" value="ECO:0007669"/>
    <property type="project" value="UniProtKB-KW"/>
</dbReference>
<evidence type="ECO:0000256" key="4">
    <source>
        <dbReference type="ARBA" id="ARBA00023125"/>
    </source>
</evidence>
<evidence type="ECO:0000256" key="5">
    <source>
        <dbReference type="ARBA" id="ARBA00023235"/>
    </source>
</evidence>
<organism evidence="11 12">
    <name type="scientific">Meripilus lineatus</name>
    <dbReference type="NCBI Taxonomy" id="2056292"/>
    <lineage>
        <taxon>Eukaryota</taxon>
        <taxon>Fungi</taxon>
        <taxon>Dikarya</taxon>
        <taxon>Basidiomycota</taxon>
        <taxon>Agaricomycotina</taxon>
        <taxon>Agaricomycetes</taxon>
        <taxon>Polyporales</taxon>
        <taxon>Meripilaceae</taxon>
        <taxon>Meripilus</taxon>
    </lineage>
</organism>
<feature type="compositionally biased region" description="Basic and acidic residues" evidence="8">
    <location>
        <begin position="641"/>
        <end position="650"/>
    </location>
</feature>